<dbReference type="InterPro" id="IPR021401">
    <property type="entry name" value="DUF3040"/>
</dbReference>
<dbReference type="Proteomes" id="UP000230914">
    <property type="component" value="Unassembled WGS sequence"/>
</dbReference>
<feature type="transmembrane region" description="Helical" evidence="1">
    <location>
        <begin position="57"/>
        <end position="74"/>
    </location>
</feature>
<keyword evidence="1" id="KW-0812">Transmembrane</keyword>
<sequence length="113" mass="12447">MPLSENEKRILREIEEELGSAAFARQGYRVSPRRLVLLIVGLIGGVILTIIGLTVSYWLAFVIFVGVLVLGLLVENEVRIISRDRLGTLPVTAWLTGAMRRSGPTAPGNHEPR</sequence>
<accession>A0A2G6KBM8</accession>
<protein>
    <recommendedName>
        <fullName evidence="4">DUF3040 domain-containing protein</fullName>
    </recommendedName>
</protein>
<proteinExistence type="predicted"/>
<dbReference type="AlphaFoldDB" id="A0A2G6KBM8"/>
<evidence type="ECO:0000256" key="1">
    <source>
        <dbReference type="SAM" id="Phobius"/>
    </source>
</evidence>
<keyword evidence="1" id="KW-0472">Membrane</keyword>
<comment type="caution">
    <text evidence="2">The sequence shown here is derived from an EMBL/GenBank/DDBJ whole genome shotgun (WGS) entry which is preliminary data.</text>
</comment>
<dbReference type="Pfam" id="PF11239">
    <property type="entry name" value="DUF3040"/>
    <property type="match status" value="1"/>
</dbReference>
<keyword evidence="1" id="KW-1133">Transmembrane helix</keyword>
<evidence type="ECO:0008006" key="4">
    <source>
        <dbReference type="Google" id="ProtNLM"/>
    </source>
</evidence>
<reference evidence="2 3" key="1">
    <citation type="submission" date="2017-10" db="EMBL/GenBank/DDBJ databases">
        <title>Novel microbial diversity and functional potential in the marine mammal oral microbiome.</title>
        <authorList>
            <person name="Dudek N.K."/>
            <person name="Sun C.L."/>
            <person name="Burstein D."/>
            <person name="Kantor R.S."/>
            <person name="Aliaga Goltsman D.S."/>
            <person name="Bik E.M."/>
            <person name="Thomas B.C."/>
            <person name="Banfield J.F."/>
            <person name="Relman D.A."/>
        </authorList>
    </citation>
    <scope>NUCLEOTIDE SEQUENCE [LARGE SCALE GENOMIC DNA]</scope>
    <source>
        <strain evidence="2">DOLJORAL78_61_10</strain>
    </source>
</reference>
<feature type="transmembrane region" description="Helical" evidence="1">
    <location>
        <begin position="35"/>
        <end position="51"/>
    </location>
</feature>
<organism evidence="2 3">
    <name type="scientific">Ilumatobacter coccineus</name>
    <dbReference type="NCBI Taxonomy" id="467094"/>
    <lineage>
        <taxon>Bacteria</taxon>
        <taxon>Bacillati</taxon>
        <taxon>Actinomycetota</taxon>
        <taxon>Acidimicrobiia</taxon>
        <taxon>Acidimicrobiales</taxon>
        <taxon>Ilumatobacteraceae</taxon>
        <taxon>Ilumatobacter</taxon>
    </lineage>
</organism>
<evidence type="ECO:0000313" key="2">
    <source>
        <dbReference type="EMBL" id="PIE33067.1"/>
    </source>
</evidence>
<gene>
    <name evidence="2" type="ORF">CSA55_02330</name>
</gene>
<evidence type="ECO:0000313" key="3">
    <source>
        <dbReference type="Proteomes" id="UP000230914"/>
    </source>
</evidence>
<dbReference type="EMBL" id="PDSL01000038">
    <property type="protein sequence ID" value="PIE33067.1"/>
    <property type="molecule type" value="Genomic_DNA"/>
</dbReference>
<name>A0A2G6KBM8_9ACTN</name>